<keyword evidence="1" id="KW-0456">Lyase</keyword>
<gene>
    <name evidence="1" type="primary">phnH</name>
    <name evidence="1" type="ORF">AB6T85_12200</name>
</gene>
<dbReference type="RefSeq" id="WP_369895689.1">
    <property type="nucleotide sequence ID" value="NZ_JBGFFX010000006.1"/>
</dbReference>
<dbReference type="Pfam" id="PF05845">
    <property type="entry name" value="PhnH"/>
    <property type="match status" value="1"/>
</dbReference>
<name>A0ABV4E8P8_9GAMM</name>
<dbReference type="InterPro" id="IPR008772">
    <property type="entry name" value="Phosphonate_metab_PhnH"/>
</dbReference>
<dbReference type="Proteomes" id="UP001565243">
    <property type="component" value="Unassembled WGS sequence"/>
</dbReference>
<dbReference type="Gene3D" id="3.40.50.11310">
    <property type="entry name" value="Bacterial phosphonate metabolism protein PhnH"/>
    <property type="match status" value="1"/>
</dbReference>
<evidence type="ECO:0000313" key="2">
    <source>
        <dbReference type="Proteomes" id="UP001565243"/>
    </source>
</evidence>
<keyword evidence="2" id="KW-1185">Reference proteome</keyword>
<dbReference type="NCBIfam" id="TIGR03292">
    <property type="entry name" value="PhnH_redo"/>
    <property type="match status" value="1"/>
</dbReference>
<accession>A0ABV4E8P8</accession>
<proteinExistence type="predicted"/>
<dbReference type="EMBL" id="JBGFFX010000006">
    <property type="protein sequence ID" value="MEY8771179.1"/>
    <property type="molecule type" value="Genomic_DNA"/>
</dbReference>
<reference evidence="1 2" key="1">
    <citation type="submission" date="2024-07" db="EMBL/GenBank/DDBJ databases">
        <authorList>
            <person name="Hebao G."/>
        </authorList>
    </citation>
    <scope>NUCLEOTIDE SEQUENCE [LARGE SCALE GENOMIC DNA]</scope>
    <source>
        <strain evidence="1 2">ACCC 02193</strain>
    </source>
</reference>
<protein>
    <submittedName>
        <fullName evidence="1">Phosphonate C-P lyase system protein PhnH</fullName>
    </submittedName>
</protein>
<sequence length="185" mass="19855">MTLIASFSYSFADSQRAFRLILKAISEPGVKVTLPQIPVWGNASPAATAILMTLVDRETPFWLDSSLGDEAMLENLQRFGARTTAKAEASVALLHAASDMAIAEFSPGDAPATVIIEVPALSGGLTLRLSGPALRESRAVAPKLPKAVLHYLRERVHSFPQPIDLIFTCGDQMMALPHTTNVVVC</sequence>
<organism evidence="1 2">
    <name type="scientific">Erwinia aeris</name>
    <dbReference type="NCBI Taxonomy" id="3239803"/>
    <lineage>
        <taxon>Bacteria</taxon>
        <taxon>Pseudomonadati</taxon>
        <taxon>Pseudomonadota</taxon>
        <taxon>Gammaproteobacteria</taxon>
        <taxon>Enterobacterales</taxon>
        <taxon>Erwiniaceae</taxon>
        <taxon>Erwinia</taxon>
    </lineage>
</organism>
<dbReference type="GO" id="GO:0016829">
    <property type="term" value="F:lyase activity"/>
    <property type="evidence" value="ECO:0007669"/>
    <property type="project" value="UniProtKB-KW"/>
</dbReference>
<comment type="caution">
    <text evidence="1">The sequence shown here is derived from an EMBL/GenBank/DDBJ whole genome shotgun (WGS) entry which is preliminary data.</text>
</comment>
<evidence type="ECO:0000313" key="1">
    <source>
        <dbReference type="EMBL" id="MEY8771179.1"/>
    </source>
</evidence>
<dbReference type="SUPFAM" id="SSF159709">
    <property type="entry name" value="PhnH-like"/>
    <property type="match status" value="1"/>
</dbReference>
<dbReference type="InterPro" id="IPR038058">
    <property type="entry name" value="PhnH-like_sp"/>
</dbReference>